<dbReference type="InterPro" id="IPR000218">
    <property type="entry name" value="Ribosomal_uL14"/>
</dbReference>
<dbReference type="PANTHER" id="PTHR11761:SF3">
    <property type="entry name" value="LARGE RIBOSOMAL SUBUNIT PROTEIN UL14M"/>
    <property type="match status" value="1"/>
</dbReference>
<dbReference type="Gene3D" id="2.40.150.20">
    <property type="entry name" value="Ribosomal protein L14"/>
    <property type="match status" value="1"/>
</dbReference>
<dbReference type="SMART" id="SM01374">
    <property type="entry name" value="Ribosomal_L14"/>
    <property type="match status" value="1"/>
</dbReference>
<proteinExistence type="inferred from homology"/>
<keyword evidence="6" id="KW-1185">Reference proteome</keyword>
<dbReference type="Proteomes" id="UP000815325">
    <property type="component" value="Unassembled WGS sequence"/>
</dbReference>
<evidence type="ECO:0000256" key="2">
    <source>
        <dbReference type="ARBA" id="ARBA00022980"/>
    </source>
</evidence>
<dbReference type="Pfam" id="PF00238">
    <property type="entry name" value="Ribosomal_L14"/>
    <property type="match status" value="1"/>
</dbReference>
<evidence type="ECO:0000256" key="4">
    <source>
        <dbReference type="RuleBase" id="RU003949"/>
    </source>
</evidence>
<evidence type="ECO:0000256" key="3">
    <source>
        <dbReference type="ARBA" id="ARBA00023274"/>
    </source>
</evidence>
<dbReference type="SUPFAM" id="SSF50193">
    <property type="entry name" value="Ribosomal protein L14"/>
    <property type="match status" value="1"/>
</dbReference>
<dbReference type="GO" id="GO:0005840">
    <property type="term" value="C:ribosome"/>
    <property type="evidence" value="ECO:0007669"/>
    <property type="project" value="UniProtKB-KW"/>
</dbReference>
<keyword evidence="2 4" id="KW-0689">Ribosomal protein</keyword>
<organism evidence="5 6">
    <name type="scientific">Dunaliella salina</name>
    <name type="common">Green alga</name>
    <name type="synonym">Protococcus salinus</name>
    <dbReference type="NCBI Taxonomy" id="3046"/>
    <lineage>
        <taxon>Eukaryota</taxon>
        <taxon>Viridiplantae</taxon>
        <taxon>Chlorophyta</taxon>
        <taxon>core chlorophytes</taxon>
        <taxon>Chlorophyceae</taxon>
        <taxon>CS clade</taxon>
        <taxon>Chlamydomonadales</taxon>
        <taxon>Dunaliellaceae</taxon>
        <taxon>Dunaliella</taxon>
    </lineage>
</organism>
<accession>A0ABQ7H0U7</accession>
<reference evidence="5" key="1">
    <citation type="submission" date="2017-08" db="EMBL/GenBank/DDBJ databases">
        <authorList>
            <person name="Polle J.E."/>
            <person name="Barry K."/>
            <person name="Cushman J."/>
            <person name="Schmutz J."/>
            <person name="Tran D."/>
            <person name="Hathwaick L.T."/>
            <person name="Yim W.C."/>
            <person name="Jenkins J."/>
            <person name="Mckie-Krisberg Z.M."/>
            <person name="Prochnik S."/>
            <person name="Lindquist E."/>
            <person name="Dockter R.B."/>
            <person name="Adam C."/>
            <person name="Molina H."/>
            <person name="Bunkerborg J."/>
            <person name="Jin E."/>
            <person name="Buchheim M."/>
            <person name="Magnuson J."/>
        </authorList>
    </citation>
    <scope>NUCLEOTIDE SEQUENCE</scope>
    <source>
        <strain evidence="5">CCAP 19/18</strain>
    </source>
</reference>
<dbReference type="CDD" id="cd00337">
    <property type="entry name" value="Ribosomal_uL14"/>
    <property type="match status" value="1"/>
</dbReference>
<comment type="similarity">
    <text evidence="1 4">Belongs to the universal ribosomal protein uL14 family.</text>
</comment>
<comment type="caution">
    <text evidence="5">The sequence shown here is derived from an EMBL/GenBank/DDBJ whole genome shotgun (WGS) entry which is preliminary data.</text>
</comment>
<sequence>MLPKGAFLQVIDNSGARIAQIIGSYGQAGQYSYIGDVVKVTIKEAKGEKVSSGTMKKAVVMETKYPTQRKNGSHFHYMRNTCALLNDKGTPVGNRVRSMLSYEFLKPRWKRLSVLGKRLF</sequence>
<keyword evidence="3 4" id="KW-0687">Ribonucleoprotein</keyword>
<protein>
    <submittedName>
        <fullName evidence="5">Ribosomal protein L14b/L23e</fullName>
    </submittedName>
</protein>
<dbReference type="InterPro" id="IPR036853">
    <property type="entry name" value="Ribosomal_uL14_sf"/>
</dbReference>
<dbReference type="EMBL" id="MU069512">
    <property type="protein sequence ID" value="KAF5840479.1"/>
    <property type="molecule type" value="Genomic_DNA"/>
</dbReference>
<gene>
    <name evidence="5" type="ORF">DUNSADRAFT_16570</name>
</gene>
<evidence type="ECO:0000313" key="6">
    <source>
        <dbReference type="Proteomes" id="UP000815325"/>
    </source>
</evidence>
<dbReference type="HAMAP" id="MF_01367">
    <property type="entry name" value="Ribosomal_uL14"/>
    <property type="match status" value="1"/>
</dbReference>
<name>A0ABQ7H0U7_DUNSA</name>
<evidence type="ECO:0000313" key="5">
    <source>
        <dbReference type="EMBL" id="KAF5840479.1"/>
    </source>
</evidence>
<evidence type="ECO:0000256" key="1">
    <source>
        <dbReference type="ARBA" id="ARBA00010745"/>
    </source>
</evidence>
<dbReference type="PANTHER" id="PTHR11761">
    <property type="entry name" value="50S/60S RIBOSOMAL PROTEIN L14/L23"/>
    <property type="match status" value="1"/>
</dbReference>